<name>A0AAD5QAH9_PYTIN</name>
<protein>
    <submittedName>
        <fullName evidence="1">Uncharacterized protein</fullName>
    </submittedName>
</protein>
<organism evidence="1 2">
    <name type="scientific">Pythium insidiosum</name>
    <name type="common">Pythiosis disease agent</name>
    <dbReference type="NCBI Taxonomy" id="114742"/>
    <lineage>
        <taxon>Eukaryota</taxon>
        <taxon>Sar</taxon>
        <taxon>Stramenopiles</taxon>
        <taxon>Oomycota</taxon>
        <taxon>Peronosporomycetes</taxon>
        <taxon>Pythiales</taxon>
        <taxon>Pythiaceae</taxon>
        <taxon>Pythium</taxon>
    </lineage>
</organism>
<proteinExistence type="predicted"/>
<dbReference type="EMBL" id="JAKCXM010000144">
    <property type="protein sequence ID" value="KAJ0400865.1"/>
    <property type="molecule type" value="Genomic_DNA"/>
</dbReference>
<evidence type="ECO:0000313" key="1">
    <source>
        <dbReference type="EMBL" id="KAJ0400865.1"/>
    </source>
</evidence>
<accession>A0AAD5QAH9</accession>
<dbReference type="AlphaFoldDB" id="A0AAD5QAH9"/>
<sequence length="163" mass="17698">MLCGESVAWNPMSHNRIYAALHRLLIENNGIAASALGWTVEALTNGKVALKSDSGRYIARCRGCAPGSPADRAFVHSTTSNDPIRELDGSFSWIHGLSTYSLASLGVGIYQIRRKNVLAHKRAMQGLYAGAMVAGFFAVAEPGRRLHSEIFRSDVLGVKRQRG</sequence>
<evidence type="ECO:0000313" key="2">
    <source>
        <dbReference type="Proteomes" id="UP001209570"/>
    </source>
</evidence>
<keyword evidence="2" id="KW-1185">Reference proteome</keyword>
<dbReference type="Proteomes" id="UP001209570">
    <property type="component" value="Unassembled WGS sequence"/>
</dbReference>
<gene>
    <name evidence="1" type="ORF">P43SY_000135</name>
</gene>
<reference evidence="1" key="1">
    <citation type="submission" date="2021-12" db="EMBL/GenBank/DDBJ databases">
        <title>Prjna785345.</title>
        <authorList>
            <person name="Rujirawat T."/>
            <person name="Krajaejun T."/>
        </authorList>
    </citation>
    <scope>NUCLEOTIDE SEQUENCE</scope>
    <source>
        <strain evidence="1">Pi057C3</strain>
    </source>
</reference>
<comment type="caution">
    <text evidence="1">The sequence shown here is derived from an EMBL/GenBank/DDBJ whole genome shotgun (WGS) entry which is preliminary data.</text>
</comment>